<keyword evidence="2" id="KW-1185">Reference proteome</keyword>
<name>A0ACD4NZA0_9HYPH</name>
<evidence type="ECO:0000313" key="2">
    <source>
        <dbReference type="Proteomes" id="UP001163223"/>
    </source>
</evidence>
<gene>
    <name evidence="1" type="ORF">OXU80_14895</name>
</gene>
<dbReference type="EMBL" id="CP113520">
    <property type="protein sequence ID" value="WAJ31474.1"/>
    <property type="molecule type" value="Genomic_DNA"/>
</dbReference>
<evidence type="ECO:0000313" key="1">
    <source>
        <dbReference type="EMBL" id="WAJ31474.1"/>
    </source>
</evidence>
<reference evidence="1" key="1">
    <citation type="submission" date="2022-11" db="EMBL/GenBank/DDBJ databases">
        <title>beta-Carotene-producing bacterium, Jeongeuplla avenae sp. nov., alleviates the salt stress of Arabidopsis seedlings.</title>
        <authorList>
            <person name="Jiang L."/>
            <person name="Lee J."/>
        </authorList>
    </citation>
    <scope>NUCLEOTIDE SEQUENCE</scope>
    <source>
        <strain evidence="1">DY_R2A_6</strain>
    </source>
</reference>
<proteinExistence type="predicted"/>
<organism evidence="1 2">
    <name type="scientific">Antarcticirhabdus aurantiaca</name>
    <dbReference type="NCBI Taxonomy" id="2606717"/>
    <lineage>
        <taxon>Bacteria</taxon>
        <taxon>Pseudomonadati</taxon>
        <taxon>Pseudomonadota</taxon>
        <taxon>Alphaproteobacteria</taxon>
        <taxon>Hyphomicrobiales</taxon>
        <taxon>Aurantimonadaceae</taxon>
        <taxon>Antarcticirhabdus</taxon>
    </lineage>
</organism>
<protein>
    <submittedName>
        <fullName evidence="1">Pilus assembly protein TadG-related protein</fullName>
    </submittedName>
</protein>
<sequence>MIFAVMALPMLGGVGLAVDFGNILSARNKAQVAADAAALQAGGVARDLIRSGDGSAASVAAAIAEGERRGRLLFDANAAQLGLTDYEATVKVTRSGQTLSSRASFKVHRATYLAPLFGMDSFEASDASISSVVLPTYSEVYVAVDVSQSMGIAATTDEMNRLFYARVKLKNGKSEQTSCVFGCHAKENSDHTETYSDVAAREGIRLRIDVLRDATVDLVETARRESHSDPLYRIGLFAMGMSANYSTGALITLHDLSGDFDSLAAAARKITLGPSKGNPYSDSYQNETVAQLNQRLTAAGDGTSPEQPKKYVIIITDGVRDVQKGSGCVQTGNRCVSALEQASCSAMKAKGITVGVLYTTYLPPRPFIETDWYAVQVVNTGVAAKVAPALKSCASLGWYYEASQADAIDAALQRMFAQTRAEPMLTQ</sequence>
<dbReference type="Proteomes" id="UP001163223">
    <property type="component" value="Chromosome"/>
</dbReference>
<accession>A0ACD4NZA0</accession>